<dbReference type="InterPro" id="IPR018214">
    <property type="entry name" value="GluRdtase_CS"/>
</dbReference>
<dbReference type="SUPFAM" id="SSF69742">
    <property type="entry name" value="Glutamyl tRNA-reductase catalytic, N-terminal domain"/>
    <property type="match status" value="1"/>
</dbReference>
<dbReference type="HAMAP" id="MF_00087">
    <property type="entry name" value="Glu_tRNA_reductase"/>
    <property type="match status" value="1"/>
</dbReference>
<evidence type="ECO:0000313" key="18">
    <source>
        <dbReference type="EMBL" id="GAO31249.1"/>
    </source>
</evidence>
<evidence type="ECO:0000256" key="2">
    <source>
        <dbReference type="ARBA" id="ARBA00005916"/>
    </source>
</evidence>
<dbReference type="InterPro" id="IPR015895">
    <property type="entry name" value="4pyrrol_synth_GluRdtase_N"/>
</dbReference>
<dbReference type="PANTHER" id="PTHR43013:SF1">
    <property type="entry name" value="GLUTAMYL-TRNA REDUCTASE"/>
    <property type="match status" value="1"/>
</dbReference>
<dbReference type="InterPro" id="IPR006151">
    <property type="entry name" value="Shikm_DH/Glu-tRNA_Rdtase"/>
</dbReference>
<name>A0A0E9M196_9BACT</name>
<dbReference type="PANTHER" id="PTHR43013">
    <property type="entry name" value="GLUTAMYL-TRNA REDUCTASE"/>
    <property type="match status" value="1"/>
</dbReference>
<keyword evidence="6 9" id="KW-0627">Porphyrin biosynthesis</keyword>
<dbReference type="InterPro" id="IPR036453">
    <property type="entry name" value="GluRdtase_dimer_dom_sf"/>
</dbReference>
<dbReference type="EC" id="1.2.1.70" evidence="3 9"/>
<evidence type="ECO:0000256" key="14">
    <source>
        <dbReference type="RuleBase" id="RU000584"/>
    </source>
</evidence>
<dbReference type="GO" id="GO:0019353">
    <property type="term" value="P:protoporphyrinogen IX biosynthetic process from glutamate"/>
    <property type="evidence" value="ECO:0007669"/>
    <property type="project" value="TreeGrafter"/>
</dbReference>
<keyword evidence="4 9" id="KW-0521">NADP</keyword>
<keyword evidence="19" id="KW-1185">Reference proteome</keyword>
<dbReference type="SUPFAM" id="SSF51735">
    <property type="entry name" value="NAD(P)-binding Rossmann-fold domains"/>
    <property type="match status" value="1"/>
</dbReference>
<dbReference type="NCBIfam" id="TIGR01035">
    <property type="entry name" value="hemA"/>
    <property type="match status" value="1"/>
</dbReference>
<comment type="domain">
    <text evidence="9">Possesses an unusual extended V-shaped dimeric structure with each monomer consisting of three distinct domains arranged along a curved 'spinal' alpha-helix. The N-terminal catalytic domain specifically recognizes the glutamate moiety of the substrate. The second domain is the NADPH-binding domain, and the third C-terminal domain is responsible for dimerization.</text>
</comment>
<feature type="domain" description="Glutamyl-tRNA reductase N-terminal" evidence="17">
    <location>
        <begin position="5"/>
        <end position="156"/>
    </location>
</feature>
<proteinExistence type="inferred from homology"/>
<dbReference type="CDD" id="cd05213">
    <property type="entry name" value="NAD_bind_Glutamyl_tRNA_reduct"/>
    <property type="match status" value="1"/>
</dbReference>
<dbReference type="AlphaFoldDB" id="A0A0E9M196"/>
<evidence type="ECO:0000259" key="16">
    <source>
        <dbReference type="Pfam" id="PF01488"/>
    </source>
</evidence>
<feature type="binding site" evidence="9 12">
    <location>
        <begin position="189"/>
        <end position="194"/>
    </location>
    <ligand>
        <name>NADP(+)</name>
        <dbReference type="ChEBI" id="CHEBI:58349"/>
    </ligand>
</feature>
<evidence type="ECO:0000313" key="19">
    <source>
        <dbReference type="Proteomes" id="UP000032900"/>
    </source>
</evidence>
<protein>
    <recommendedName>
        <fullName evidence="8 9">Glutamyl-tRNA reductase</fullName>
        <shortName evidence="9">GluTR</shortName>
        <ecNumber evidence="3 9">1.2.1.70</ecNumber>
    </recommendedName>
</protein>
<dbReference type="Pfam" id="PF05201">
    <property type="entry name" value="GlutR_N"/>
    <property type="match status" value="1"/>
</dbReference>
<dbReference type="RefSeq" id="WP_162198260.1">
    <property type="nucleotide sequence ID" value="NZ_BAZW01000042.1"/>
</dbReference>
<evidence type="ECO:0000256" key="6">
    <source>
        <dbReference type="ARBA" id="ARBA00023244"/>
    </source>
</evidence>
<feature type="domain" description="Tetrapyrrole biosynthesis glutamyl-tRNA reductase dimerisation" evidence="15">
    <location>
        <begin position="319"/>
        <end position="413"/>
    </location>
</feature>
<dbReference type="InterPro" id="IPR036343">
    <property type="entry name" value="GluRdtase_N_sf"/>
</dbReference>
<comment type="pathway">
    <text evidence="1 9 14">Porphyrin-containing compound metabolism; protoporphyrin-IX biosynthesis; 5-aminolevulinate from L-glutamyl-tRNA(Glu): step 1/2.</text>
</comment>
<feature type="binding site" evidence="9 11">
    <location>
        <position position="109"/>
    </location>
    <ligand>
        <name>substrate</name>
    </ligand>
</feature>
<dbReference type="InterPro" id="IPR036291">
    <property type="entry name" value="NAD(P)-bd_dom_sf"/>
</dbReference>
<comment type="function">
    <text evidence="9">Catalyzes the NADPH-dependent reduction of glutamyl-tRNA(Glu) to glutamate 1-semialdehyde (GSA).</text>
</comment>
<dbReference type="Gene3D" id="3.30.460.30">
    <property type="entry name" value="Glutamyl-tRNA reductase, N-terminal domain"/>
    <property type="match status" value="1"/>
</dbReference>
<comment type="catalytic activity">
    <reaction evidence="7 9 14">
        <text>(S)-4-amino-5-oxopentanoate + tRNA(Glu) + NADP(+) = L-glutamyl-tRNA(Glu) + NADPH + H(+)</text>
        <dbReference type="Rhea" id="RHEA:12344"/>
        <dbReference type="Rhea" id="RHEA-COMP:9663"/>
        <dbReference type="Rhea" id="RHEA-COMP:9680"/>
        <dbReference type="ChEBI" id="CHEBI:15378"/>
        <dbReference type="ChEBI" id="CHEBI:57501"/>
        <dbReference type="ChEBI" id="CHEBI:57783"/>
        <dbReference type="ChEBI" id="CHEBI:58349"/>
        <dbReference type="ChEBI" id="CHEBI:78442"/>
        <dbReference type="ChEBI" id="CHEBI:78520"/>
        <dbReference type="EC" id="1.2.1.70"/>
    </reaction>
</comment>
<dbReference type="InterPro" id="IPR000343">
    <property type="entry name" value="4pyrrol_synth_GluRdtase"/>
</dbReference>
<dbReference type="GO" id="GO:0050661">
    <property type="term" value="F:NADP binding"/>
    <property type="evidence" value="ECO:0007669"/>
    <property type="project" value="InterPro"/>
</dbReference>
<dbReference type="Gene3D" id="3.40.50.720">
    <property type="entry name" value="NAD(P)-binding Rossmann-like Domain"/>
    <property type="match status" value="1"/>
</dbReference>
<comment type="caution">
    <text evidence="18">The sequence shown here is derived from an EMBL/GenBank/DDBJ whole genome shotgun (WGS) entry which is preliminary data.</text>
</comment>
<feature type="binding site" evidence="9 11">
    <location>
        <position position="120"/>
    </location>
    <ligand>
        <name>substrate</name>
    </ligand>
</feature>
<dbReference type="PROSITE" id="PS00747">
    <property type="entry name" value="GLUTR"/>
    <property type="match status" value="1"/>
</dbReference>
<dbReference type="EMBL" id="BAZW01000042">
    <property type="protein sequence ID" value="GAO31249.1"/>
    <property type="molecule type" value="Genomic_DNA"/>
</dbReference>
<dbReference type="GO" id="GO:0008883">
    <property type="term" value="F:glutamyl-tRNA reductase activity"/>
    <property type="evidence" value="ECO:0007669"/>
    <property type="project" value="UniProtKB-UniRule"/>
</dbReference>
<dbReference type="FunFam" id="3.30.460.30:FF:000001">
    <property type="entry name" value="Glutamyl-tRNA reductase"/>
    <property type="match status" value="1"/>
</dbReference>
<dbReference type="SUPFAM" id="SSF69075">
    <property type="entry name" value="Glutamyl tRNA-reductase dimerization domain"/>
    <property type="match status" value="1"/>
</dbReference>
<feature type="binding site" evidence="9 11">
    <location>
        <begin position="48"/>
        <end position="51"/>
    </location>
    <ligand>
        <name>substrate</name>
    </ligand>
</feature>
<feature type="domain" description="Quinate/shikimate 5-dehydrogenase/glutamyl-tRNA reductase" evidence="16">
    <location>
        <begin position="175"/>
        <end position="304"/>
    </location>
</feature>
<feature type="binding site" evidence="9 11">
    <location>
        <begin position="114"/>
        <end position="116"/>
    </location>
    <ligand>
        <name>substrate</name>
    </ligand>
</feature>
<dbReference type="InterPro" id="IPR015896">
    <property type="entry name" value="4pyrrol_synth_GluRdtase_dimer"/>
</dbReference>
<dbReference type="Pfam" id="PF01488">
    <property type="entry name" value="Shikimate_DH"/>
    <property type="match status" value="1"/>
</dbReference>
<evidence type="ECO:0000256" key="12">
    <source>
        <dbReference type="PIRSR" id="PIRSR000445-3"/>
    </source>
</evidence>
<evidence type="ECO:0000256" key="1">
    <source>
        <dbReference type="ARBA" id="ARBA00005059"/>
    </source>
</evidence>
<dbReference type="Pfam" id="PF00745">
    <property type="entry name" value="GlutR_dimer"/>
    <property type="match status" value="1"/>
</dbReference>
<evidence type="ECO:0000256" key="7">
    <source>
        <dbReference type="ARBA" id="ARBA00047464"/>
    </source>
</evidence>
<evidence type="ECO:0000256" key="9">
    <source>
        <dbReference type="HAMAP-Rule" id="MF_00087"/>
    </source>
</evidence>
<feature type="active site" description="Nucleophile" evidence="9 10">
    <location>
        <position position="49"/>
    </location>
</feature>
<reference evidence="18 19" key="1">
    <citation type="journal article" date="2015" name="Microbes Environ.">
        <title>Distribution and evolution of nitrogen fixation genes in the phylum bacteroidetes.</title>
        <authorList>
            <person name="Inoue J."/>
            <person name="Oshima K."/>
            <person name="Suda W."/>
            <person name="Sakamoto M."/>
            <person name="Iino T."/>
            <person name="Noda S."/>
            <person name="Hongoh Y."/>
            <person name="Hattori M."/>
            <person name="Ohkuma M."/>
        </authorList>
    </citation>
    <scope>NUCLEOTIDE SEQUENCE [LARGE SCALE GENOMIC DNA]</scope>
    <source>
        <strain evidence="18">JCM 15548</strain>
    </source>
</reference>
<dbReference type="PIRSF" id="PIRSF000445">
    <property type="entry name" value="4pyrrol_synth_GluRdtase"/>
    <property type="match status" value="1"/>
</dbReference>
<gene>
    <name evidence="9" type="primary">hemA</name>
    <name evidence="18" type="ORF">JCM15548_13596</name>
</gene>
<dbReference type="FunFam" id="3.40.50.720:FF:000031">
    <property type="entry name" value="Glutamyl-tRNA reductase"/>
    <property type="match status" value="1"/>
</dbReference>
<evidence type="ECO:0000256" key="13">
    <source>
        <dbReference type="PIRSR" id="PIRSR000445-4"/>
    </source>
</evidence>
<evidence type="ECO:0000256" key="10">
    <source>
        <dbReference type="PIRSR" id="PIRSR000445-1"/>
    </source>
</evidence>
<comment type="subunit">
    <text evidence="9">Homodimer.</text>
</comment>
<dbReference type="Proteomes" id="UP000032900">
    <property type="component" value="Unassembled WGS sequence"/>
</dbReference>
<evidence type="ECO:0000256" key="3">
    <source>
        <dbReference type="ARBA" id="ARBA00012970"/>
    </source>
</evidence>
<comment type="similarity">
    <text evidence="2 9 14">Belongs to the glutamyl-tRNA reductase family.</text>
</comment>
<sequence>MIGVIGVSHKSASVKVREKFALDSDEADLLARRLFENEYFRELVVLSTCNRTEIYFAAEGICTSGASKAVRTVLTELKNCQEDIKPFLFEHYHKEAVQHLFKVVAGLDSMILGEYQIVAQVKAAYAEAEMRGAVGKKFHRLFNKALESSKLVRLKTPFNQGAYSVSYAAVEKCYEQFPNLTDRSILIIGAGDTGELVLKNFVKKGCRNICITNRTEEKAMALANDYNGRVLPYEQMLDGIHDAEIIVTSISGKDPILDAEKVRAHLNGHERVVMIDLGVPRNIDADVAGIEAVTLLNVDDLEEVVAMNIESKLEYVTIAEDIVAEKVDEFTLWLNEQNLAPAIKNIDKAISELYKNELAAYQKSFSENEFEQVVKFNRYVSKKLKNQFVKQLKAVTDNGRITEFVGIINLLFDEKNNEPTHH</sequence>
<dbReference type="UniPathway" id="UPA00251">
    <property type="reaction ID" value="UER00316"/>
</dbReference>
<accession>A0A0E9M196</accession>
<evidence type="ECO:0000256" key="4">
    <source>
        <dbReference type="ARBA" id="ARBA00022857"/>
    </source>
</evidence>
<evidence type="ECO:0000256" key="11">
    <source>
        <dbReference type="PIRSR" id="PIRSR000445-2"/>
    </source>
</evidence>
<dbReference type="STRING" id="1236989.JCM15548_13596"/>
<evidence type="ECO:0000259" key="17">
    <source>
        <dbReference type="Pfam" id="PF05201"/>
    </source>
</evidence>
<evidence type="ECO:0000256" key="5">
    <source>
        <dbReference type="ARBA" id="ARBA00023002"/>
    </source>
</evidence>
<evidence type="ECO:0000259" key="15">
    <source>
        <dbReference type="Pfam" id="PF00745"/>
    </source>
</evidence>
<keyword evidence="5 9" id="KW-0560">Oxidoreductase</keyword>
<feature type="site" description="Important for activity" evidence="9 13">
    <location>
        <position position="99"/>
    </location>
</feature>
<evidence type="ECO:0000256" key="8">
    <source>
        <dbReference type="ARBA" id="ARBA00068659"/>
    </source>
</evidence>
<comment type="miscellaneous">
    <text evidence="9">During catalysis, the active site Cys acts as a nucleophile attacking the alpha-carbonyl group of tRNA-bound glutamate with the formation of a thioester intermediate between enzyme and glutamate, and the concomitant release of tRNA(Glu). The thioester intermediate is finally reduced by direct hydride transfer from NADPH, to form the product GSA.</text>
</comment>
<organism evidence="18 19">
    <name type="scientific">Geofilum rubicundum JCM 15548</name>
    <dbReference type="NCBI Taxonomy" id="1236989"/>
    <lineage>
        <taxon>Bacteria</taxon>
        <taxon>Pseudomonadati</taxon>
        <taxon>Bacteroidota</taxon>
        <taxon>Bacteroidia</taxon>
        <taxon>Marinilabiliales</taxon>
        <taxon>Marinilabiliaceae</taxon>
        <taxon>Geofilum</taxon>
    </lineage>
</organism>